<feature type="region of interest" description="Disordered" evidence="1">
    <location>
        <begin position="1"/>
        <end position="23"/>
    </location>
</feature>
<sequence length="127" mass="13881">MAGSPWAGPGGGKAASSQLMDTSQNLQPLPAIRQCIHGSLEVSTPAEPSLLHPELTEGTHRQAHRIVRGFSSTSSCRKGHLQEQPSCQPGGDGLGFRYPHDVLSWLLCPHWQKHLPHHWLQDSILLT</sequence>
<protein>
    <submittedName>
        <fullName evidence="2">Uncharacterized protein</fullName>
    </submittedName>
</protein>
<dbReference type="Ensembl" id="ENSMPUT00000008706.1">
    <property type="protein sequence ID" value="ENSMPUP00000008566.1"/>
    <property type="gene ID" value="ENSMPUG00000008635.1"/>
</dbReference>
<dbReference type="InParanoid" id="M3YB59"/>
<proteinExistence type="predicted"/>
<evidence type="ECO:0000256" key="1">
    <source>
        <dbReference type="SAM" id="MobiDB-lite"/>
    </source>
</evidence>
<dbReference type="EMBL" id="AEYP01035207">
    <property type="status" value="NOT_ANNOTATED_CDS"/>
    <property type="molecule type" value="Genomic_DNA"/>
</dbReference>
<reference evidence="2" key="1">
    <citation type="submission" date="2024-06" db="UniProtKB">
        <authorList>
            <consortium name="Ensembl"/>
        </authorList>
    </citation>
    <scope>IDENTIFICATION</scope>
</reference>
<organism evidence="2">
    <name type="scientific">Mustela putorius furo</name>
    <name type="common">European domestic ferret</name>
    <name type="synonym">Mustela furo</name>
    <dbReference type="NCBI Taxonomy" id="9669"/>
    <lineage>
        <taxon>Eukaryota</taxon>
        <taxon>Metazoa</taxon>
        <taxon>Chordata</taxon>
        <taxon>Craniata</taxon>
        <taxon>Vertebrata</taxon>
        <taxon>Euteleostomi</taxon>
        <taxon>Mammalia</taxon>
        <taxon>Eutheria</taxon>
        <taxon>Laurasiatheria</taxon>
        <taxon>Carnivora</taxon>
        <taxon>Caniformia</taxon>
        <taxon>Musteloidea</taxon>
        <taxon>Mustelidae</taxon>
        <taxon>Mustelinae</taxon>
        <taxon>Mustela</taxon>
    </lineage>
</organism>
<name>M3YB59_MUSPF</name>
<dbReference type="HOGENOM" id="CLU_1969821_0_0_1"/>
<evidence type="ECO:0000313" key="2">
    <source>
        <dbReference type="Ensembl" id="ENSMPUP00000008566.1"/>
    </source>
</evidence>
<accession>M3YB59</accession>
<dbReference type="AlphaFoldDB" id="M3YB59"/>